<dbReference type="AlphaFoldDB" id="A0A1I2VYD6"/>
<dbReference type="InterPro" id="IPR047057">
    <property type="entry name" value="MerR_fam"/>
</dbReference>
<accession>A0A1I2VYD6</accession>
<protein>
    <submittedName>
        <fullName evidence="3">DNA-binding transcriptional regulator, MerR family</fullName>
    </submittedName>
</protein>
<dbReference type="SUPFAM" id="SSF46955">
    <property type="entry name" value="Putative DNA-binding domain"/>
    <property type="match status" value="1"/>
</dbReference>
<keyword evidence="1 3" id="KW-0238">DNA-binding</keyword>
<reference evidence="3 4" key="1">
    <citation type="submission" date="2016-10" db="EMBL/GenBank/DDBJ databases">
        <authorList>
            <person name="de Groot N.N."/>
        </authorList>
    </citation>
    <scope>NUCLEOTIDE SEQUENCE [LARGE SCALE GENOMIC DNA]</scope>
    <source>
        <strain evidence="3 4">CPCC 202808</strain>
    </source>
</reference>
<evidence type="ECO:0000256" key="1">
    <source>
        <dbReference type="ARBA" id="ARBA00023125"/>
    </source>
</evidence>
<evidence type="ECO:0000259" key="2">
    <source>
        <dbReference type="PROSITE" id="PS50937"/>
    </source>
</evidence>
<dbReference type="PANTHER" id="PTHR30204">
    <property type="entry name" value="REDOX-CYCLING DRUG-SENSING TRANSCRIPTIONAL ACTIVATOR SOXR"/>
    <property type="match status" value="1"/>
</dbReference>
<dbReference type="PANTHER" id="PTHR30204:SF98">
    <property type="entry name" value="HTH-TYPE TRANSCRIPTIONAL REGULATOR ADHR"/>
    <property type="match status" value="1"/>
</dbReference>
<dbReference type="STRING" id="504797.SAMN05421678_1104"/>
<dbReference type="Gene3D" id="1.10.1660.10">
    <property type="match status" value="1"/>
</dbReference>
<sequence length="127" mass="14974">MRSFLRDLLLLRPGRGQIRLQHRHPSLLRIGLLTGIHRTESGQRRFSDDDVNWLTLLRCMRDTEMPLAQMRRYADLHRAGPDRLAERLTLLEEHGRRVERRLAHLQTCWTVIRDEIGTRAEAAQPVH</sequence>
<feature type="domain" description="HTH merR-type" evidence="2">
    <location>
        <begin position="29"/>
        <end position="76"/>
    </location>
</feature>
<dbReference type="RefSeq" id="WP_269086091.1">
    <property type="nucleotide sequence ID" value="NZ_FOOI01000010.1"/>
</dbReference>
<dbReference type="InterPro" id="IPR000551">
    <property type="entry name" value="MerR-type_HTH_dom"/>
</dbReference>
<evidence type="ECO:0000313" key="4">
    <source>
        <dbReference type="Proteomes" id="UP000199052"/>
    </source>
</evidence>
<dbReference type="InterPro" id="IPR009061">
    <property type="entry name" value="DNA-bd_dom_put_sf"/>
</dbReference>
<evidence type="ECO:0000313" key="3">
    <source>
        <dbReference type="EMBL" id="SFG94205.1"/>
    </source>
</evidence>
<dbReference type="GO" id="GO:0003677">
    <property type="term" value="F:DNA binding"/>
    <property type="evidence" value="ECO:0007669"/>
    <property type="project" value="UniProtKB-KW"/>
</dbReference>
<dbReference type="PROSITE" id="PS50937">
    <property type="entry name" value="HTH_MERR_2"/>
    <property type="match status" value="1"/>
</dbReference>
<dbReference type="GO" id="GO:0003700">
    <property type="term" value="F:DNA-binding transcription factor activity"/>
    <property type="evidence" value="ECO:0007669"/>
    <property type="project" value="InterPro"/>
</dbReference>
<dbReference type="Proteomes" id="UP000199052">
    <property type="component" value="Unassembled WGS sequence"/>
</dbReference>
<name>A0A1I2VYD6_9ACTN</name>
<dbReference type="EMBL" id="FOOI01000010">
    <property type="protein sequence ID" value="SFG94205.1"/>
    <property type="molecule type" value="Genomic_DNA"/>
</dbReference>
<proteinExistence type="predicted"/>
<dbReference type="SMART" id="SM00422">
    <property type="entry name" value="HTH_MERR"/>
    <property type="match status" value="1"/>
</dbReference>
<gene>
    <name evidence="3" type="ORF">SAMN05421678_1104</name>
</gene>
<dbReference type="Pfam" id="PF13411">
    <property type="entry name" value="MerR_1"/>
    <property type="match status" value="1"/>
</dbReference>
<organism evidence="3 4">
    <name type="scientific">Actinopolymorpha cephalotaxi</name>
    <dbReference type="NCBI Taxonomy" id="504797"/>
    <lineage>
        <taxon>Bacteria</taxon>
        <taxon>Bacillati</taxon>
        <taxon>Actinomycetota</taxon>
        <taxon>Actinomycetes</taxon>
        <taxon>Propionibacteriales</taxon>
        <taxon>Actinopolymorphaceae</taxon>
        <taxon>Actinopolymorpha</taxon>
    </lineage>
</organism>